<protein>
    <recommendedName>
        <fullName evidence="6">Aminotransferase</fullName>
        <ecNumber evidence="6">2.6.1.-</ecNumber>
    </recommendedName>
</protein>
<dbReference type="Gene3D" id="3.40.640.10">
    <property type="entry name" value="Type I PLP-dependent aspartate aminotransferase-like (Major domain)"/>
    <property type="match status" value="1"/>
</dbReference>
<comment type="similarity">
    <text evidence="2 6">Belongs to the class-I pyridoxal-phosphate-dependent aminotransferase family.</text>
</comment>
<organism evidence="8 9">
    <name type="scientific">Brevibacterium samyangense</name>
    <dbReference type="NCBI Taxonomy" id="366888"/>
    <lineage>
        <taxon>Bacteria</taxon>
        <taxon>Bacillati</taxon>
        <taxon>Actinomycetota</taxon>
        <taxon>Actinomycetes</taxon>
        <taxon>Micrococcales</taxon>
        <taxon>Brevibacteriaceae</taxon>
        <taxon>Brevibacterium</taxon>
    </lineage>
</organism>
<comment type="cofactor">
    <cofactor evidence="1 6">
        <name>pyridoxal 5'-phosphate</name>
        <dbReference type="ChEBI" id="CHEBI:597326"/>
    </cofactor>
</comment>
<evidence type="ECO:0000313" key="8">
    <source>
        <dbReference type="EMBL" id="GAA2006638.1"/>
    </source>
</evidence>
<dbReference type="Proteomes" id="UP001500755">
    <property type="component" value="Unassembled WGS sequence"/>
</dbReference>
<evidence type="ECO:0000313" key="9">
    <source>
        <dbReference type="Proteomes" id="UP001500755"/>
    </source>
</evidence>
<sequence>MCHSDPMNTSAVSAPLVPPISARSQKVRPFAVMDIARRVGELKAEGRDVIVANIGEPSQGAPAPVRRRAAEIMSDGTDLGYSEVAGVPELRTAIAGHYKRWYDVDIDPRRIFVTAGSSLGFSLTFLTCFDAGDRVAMARPWYTAYEAVLTALGCEVVDIECGPEERFQPTVELLEQAHAEAPLAGIVLASPANPTGTMLDAEQLREITDWAKAHGVRVISDEIYQGITYTGSRGETVVAFDDESVVVSSFSKYWAMTGWRLGWIIVPDSLVEPLIALSGNLQLCAPVPAQWAAVEGFTEESYAECDAAVAGFAKAREMVLEAIPALGWKDVAPCDGAFYIWGRLEGDVLGPYANAKEWCSALLEETGVALSPGLDFDPYAGENHVRMSLAVGPAQVRDALDRIIRFTKGLSA</sequence>
<evidence type="ECO:0000256" key="4">
    <source>
        <dbReference type="ARBA" id="ARBA00022679"/>
    </source>
</evidence>
<dbReference type="PANTHER" id="PTHR46383">
    <property type="entry name" value="ASPARTATE AMINOTRANSFERASE"/>
    <property type="match status" value="1"/>
</dbReference>
<dbReference type="SUPFAM" id="SSF53383">
    <property type="entry name" value="PLP-dependent transferases"/>
    <property type="match status" value="1"/>
</dbReference>
<reference evidence="8 9" key="1">
    <citation type="journal article" date="2019" name="Int. J. Syst. Evol. Microbiol.">
        <title>The Global Catalogue of Microorganisms (GCM) 10K type strain sequencing project: providing services to taxonomists for standard genome sequencing and annotation.</title>
        <authorList>
            <consortium name="The Broad Institute Genomics Platform"/>
            <consortium name="The Broad Institute Genome Sequencing Center for Infectious Disease"/>
            <person name="Wu L."/>
            <person name="Ma J."/>
        </authorList>
    </citation>
    <scope>NUCLEOTIDE SEQUENCE [LARGE SCALE GENOMIC DNA]</scope>
    <source>
        <strain evidence="8 9">JCM 14546</strain>
    </source>
</reference>
<dbReference type="InterPro" id="IPR050596">
    <property type="entry name" value="AspAT/PAT-like"/>
</dbReference>
<dbReference type="CDD" id="cd00609">
    <property type="entry name" value="AAT_like"/>
    <property type="match status" value="1"/>
</dbReference>
<dbReference type="EMBL" id="BAAANO010000014">
    <property type="protein sequence ID" value="GAA2006638.1"/>
    <property type="molecule type" value="Genomic_DNA"/>
</dbReference>
<keyword evidence="9" id="KW-1185">Reference proteome</keyword>
<dbReference type="PROSITE" id="PS00105">
    <property type="entry name" value="AA_TRANSFER_CLASS_1"/>
    <property type="match status" value="1"/>
</dbReference>
<evidence type="ECO:0000256" key="3">
    <source>
        <dbReference type="ARBA" id="ARBA00022576"/>
    </source>
</evidence>
<evidence type="ECO:0000256" key="2">
    <source>
        <dbReference type="ARBA" id="ARBA00007441"/>
    </source>
</evidence>
<dbReference type="EC" id="2.6.1.-" evidence="6"/>
<feature type="domain" description="Aminotransferase class I/classII large" evidence="7">
    <location>
        <begin position="48"/>
        <end position="403"/>
    </location>
</feature>
<evidence type="ECO:0000256" key="1">
    <source>
        <dbReference type="ARBA" id="ARBA00001933"/>
    </source>
</evidence>
<dbReference type="InterPro" id="IPR015424">
    <property type="entry name" value="PyrdxlP-dep_Trfase"/>
</dbReference>
<dbReference type="InterPro" id="IPR004838">
    <property type="entry name" value="NHTrfase_class1_PyrdxlP-BS"/>
</dbReference>
<comment type="caution">
    <text evidence="8">The sequence shown here is derived from an EMBL/GenBank/DDBJ whole genome shotgun (WGS) entry which is preliminary data.</text>
</comment>
<evidence type="ECO:0000259" key="7">
    <source>
        <dbReference type="Pfam" id="PF00155"/>
    </source>
</evidence>
<evidence type="ECO:0000256" key="6">
    <source>
        <dbReference type="RuleBase" id="RU000481"/>
    </source>
</evidence>
<proteinExistence type="inferred from homology"/>
<name>A0ABN2TEC6_9MICO</name>
<gene>
    <name evidence="8" type="ORF">GCM10009755_15960</name>
</gene>
<accession>A0ABN2TEC6</accession>
<dbReference type="InterPro" id="IPR004839">
    <property type="entry name" value="Aminotransferase_I/II_large"/>
</dbReference>
<keyword evidence="5" id="KW-0663">Pyridoxal phosphate</keyword>
<dbReference type="GO" id="GO:0008483">
    <property type="term" value="F:transaminase activity"/>
    <property type="evidence" value="ECO:0007669"/>
    <property type="project" value="UniProtKB-KW"/>
</dbReference>
<dbReference type="PANTHER" id="PTHR46383:SF2">
    <property type="entry name" value="AMINOTRANSFERASE"/>
    <property type="match status" value="1"/>
</dbReference>
<keyword evidence="3 6" id="KW-0032">Aminotransferase</keyword>
<keyword evidence="4 6" id="KW-0808">Transferase</keyword>
<evidence type="ECO:0000256" key="5">
    <source>
        <dbReference type="ARBA" id="ARBA00022898"/>
    </source>
</evidence>
<dbReference type="Pfam" id="PF00155">
    <property type="entry name" value="Aminotran_1_2"/>
    <property type="match status" value="1"/>
</dbReference>
<dbReference type="InterPro" id="IPR015421">
    <property type="entry name" value="PyrdxlP-dep_Trfase_major"/>
</dbReference>